<comment type="caution">
    <text evidence="9">The sequence shown here is derived from an EMBL/GenBank/DDBJ whole genome shotgun (WGS) entry which is preliminary data.</text>
</comment>
<keyword evidence="3 5" id="KW-0378">Hydrolase</keyword>
<dbReference type="NCBIfam" id="TIGR00237">
    <property type="entry name" value="xseA"/>
    <property type="match status" value="1"/>
</dbReference>
<dbReference type="CDD" id="cd04489">
    <property type="entry name" value="ExoVII_LU_OBF"/>
    <property type="match status" value="1"/>
</dbReference>
<dbReference type="Pfam" id="PF13742">
    <property type="entry name" value="tRNA_anti_2"/>
    <property type="match status" value="1"/>
</dbReference>
<evidence type="ECO:0000256" key="2">
    <source>
        <dbReference type="ARBA" id="ARBA00022722"/>
    </source>
</evidence>
<comment type="subunit">
    <text evidence="5">Heterooligomer composed of large and small subunits.</text>
</comment>
<dbReference type="Proteomes" id="UP001165089">
    <property type="component" value="Unassembled WGS sequence"/>
</dbReference>
<dbReference type="PANTHER" id="PTHR30008:SF0">
    <property type="entry name" value="EXODEOXYRIBONUCLEASE 7 LARGE SUBUNIT"/>
    <property type="match status" value="1"/>
</dbReference>
<comment type="similarity">
    <text evidence="5 6">Belongs to the XseA family.</text>
</comment>
<protein>
    <recommendedName>
        <fullName evidence="5">Exodeoxyribonuclease 7 large subunit</fullName>
        <ecNumber evidence="5">3.1.11.6</ecNumber>
    </recommendedName>
    <alternativeName>
        <fullName evidence="5">Exodeoxyribonuclease VII large subunit</fullName>
        <shortName evidence="5">Exonuclease VII large subunit</shortName>
    </alternativeName>
</protein>
<comment type="catalytic activity">
    <reaction evidence="5 6">
        <text>Exonucleolytic cleavage in either 5'- to 3'- or 3'- to 5'-direction to yield nucleoside 5'-phosphates.</text>
        <dbReference type="EC" id="3.1.11.6"/>
    </reaction>
</comment>
<keyword evidence="2 5" id="KW-0540">Nuclease</keyword>
<evidence type="ECO:0000256" key="6">
    <source>
        <dbReference type="RuleBase" id="RU004355"/>
    </source>
</evidence>
<comment type="function">
    <text evidence="5">Bidirectionally degrades single-stranded DNA into large acid-insoluble oligonucleotides, which are then degraded further into small acid-soluble oligonucleotides.</text>
</comment>
<name>A0ABQ5Q989_9BACT</name>
<comment type="subcellular location">
    <subcellularLocation>
        <location evidence="5 6">Cytoplasm</location>
    </subcellularLocation>
</comment>
<dbReference type="InterPro" id="IPR025824">
    <property type="entry name" value="OB-fold_nuc-bd_dom"/>
</dbReference>
<feature type="domain" description="Exonuclease VII large subunit C-terminal" evidence="7">
    <location>
        <begin position="127"/>
        <end position="437"/>
    </location>
</feature>
<keyword evidence="10" id="KW-1185">Reference proteome</keyword>
<gene>
    <name evidence="5 9" type="primary">xseA</name>
    <name evidence="9" type="ORF">GETHPA_26370</name>
</gene>
<evidence type="ECO:0000259" key="8">
    <source>
        <dbReference type="Pfam" id="PF13742"/>
    </source>
</evidence>
<sequence>MMPGMDAPLSVKRLLEQIKARLEPPFAAVCVVGEVSNFKGSGRHWYFTLKEEGAALQCAVWAGQQRFLAHTPANGQRVVLKGSLNLYVAGGSLTLAVTHCEPAGQGDLQARLRQLEAELRAEGLFDRPKRPLPRFPRKLGVVAALGGAALRDVLEVTARRAPGIDLLIAPAAAQGERCVPETLLALQEVQDPFWGCEAVLLVRGGGSLEDLWAFNDPALVRAVAACRLPVVTGVGHEIDTTLVDLAADRRAATPSQAAELTTPDRSALAADLQRRGEALAAKLAWRLRGFETTLNLLTDRGLTRAEPAGPARDQLAALTHRLELAHPRRRLDQTGARLALLRQRLAHAAAAAAGEADLPRVREAQRRLAPAIQRACQGRDQRLAVGLERLKGLDPTGPLGRGFVLVRDAEGRPVTSADRVVAGHPLRLTWRDGEWTARPEAPREG</sequence>
<dbReference type="HAMAP" id="MF_00378">
    <property type="entry name" value="Exonuc_7_L"/>
    <property type="match status" value="1"/>
</dbReference>
<dbReference type="InterPro" id="IPR020579">
    <property type="entry name" value="Exonuc_VII_lsu_C"/>
</dbReference>
<organism evidence="9 10">
    <name type="scientific">Geothrix rubra</name>
    <dbReference type="NCBI Taxonomy" id="2927977"/>
    <lineage>
        <taxon>Bacteria</taxon>
        <taxon>Pseudomonadati</taxon>
        <taxon>Acidobacteriota</taxon>
        <taxon>Holophagae</taxon>
        <taxon>Holophagales</taxon>
        <taxon>Holophagaceae</taxon>
        <taxon>Geothrix</taxon>
    </lineage>
</organism>
<evidence type="ECO:0000256" key="1">
    <source>
        <dbReference type="ARBA" id="ARBA00022490"/>
    </source>
</evidence>
<evidence type="ECO:0000256" key="5">
    <source>
        <dbReference type="HAMAP-Rule" id="MF_00378"/>
    </source>
</evidence>
<dbReference type="PANTHER" id="PTHR30008">
    <property type="entry name" value="EXODEOXYRIBONUCLEASE 7 LARGE SUBUNIT"/>
    <property type="match status" value="1"/>
</dbReference>
<dbReference type="EC" id="3.1.11.6" evidence="5"/>
<evidence type="ECO:0000313" key="9">
    <source>
        <dbReference type="EMBL" id="GLH71104.1"/>
    </source>
</evidence>
<accession>A0ABQ5Q989</accession>
<dbReference type="InterPro" id="IPR003753">
    <property type="entry name" value="Exonuc_VII_L"/>
</dbReference>
<keyword evidence="1 5" id="KW-0963">Cytoplasm</keyword>
<evidence type="ECO:0000256" key="4">
    <source>
        <dbReference type="ARBA" id="ARBA00022839"/>
    </source>
</evidence>
<feature type="domain" description="OB-fold nucleic acid binding" evidence="8">
    <location>
        <begin position="9"/>
        <end position="99"/>
    </location>
</feature>
<proteinExistence type="inferred from homology"/>
<reference evidence="9 10" key="1">
    <citation type="journal article" date="2023" name="Antonie Van Leeuwenhoek">
        <title>Mesoterricola silvestris gen. nov., sp. nov., Mesoterricola sediminis sp. nov., Geothrix oryzae sp. nov., Geothrix edaphica sp. nov., Geothrix rubra sp. nov., and Geothrix limicola sp. nov., six novel members of Acidobacteriota isolated from soils.</title>
        <authorList>
            <person name="Itoh H."/>
            <person name="Sugisawa Y."/>
            <person name="Mise K."/>
            <person name="Xu Z."/>
            <person name="Kuniyasu M."/>
            <person name="Ushijima N."/>
            <person name="Kawano K."/>
            <person name="Kobayashi E."/>
            <person name="Shiratori Y."/>
            <person name="Masuda Y."/>
            <person name="Senoo K."/>
        </authorList>
    </citation>
    <scope>NUCLEOTIDE SEQUENCE [LARGE SCALE GENOMIC DNA]</scope>
    <source>
        <strain evidence="9 10">Red803</strain>
    </source>
</reference>
<keyword evidence="4 5" id="KW-0269">Exonuclease</keyword>
<evidence type="ECO:0000313" key="10">
    <source>
        <dbReference type="Proteomes" id="UP001165089"/>
    </source>
</evidence>
<evidence type="ECO:0000259" key="7">
    <source>
        <dbReference type="Pfam" id="PF02601"/>
    </source>
</evidence>
<dbReference type="EMBL" id="BSDD01000005">
    <property type="protein sequence ID" value="GLH71104.1"/>
    <property type="molecule type" value="Genomic_DNA"/>
</dbReference>
<dbReference type="Pfam" id="PF02601">
    <property type="entry name" value="Exonuc_VII_L"/>
    <property type="match status" value="1"/>
</dbReference>
<evidence type="ECO:0000256" key="3">
    <source>
        <dbReference type="ARBA" id="ARBA00022801"/>
    </source>
</evidence>